<dbReference type="InterPro" id="IPR036770">
    <property type="entry name" value="Ankyrin_rpt-contain_sf"/>
</dbReference>
<dbReference type="SUPFAM" id="SSF48403">
    <property type="entry name" value="Ankyrin repeat"/>
    <property type="match status" value="1"/>
</dbReference>
<dbReference type="PANTHER" id="PTHR46082">
    <property type="entry name" value="ATP/GTP-BINDING PROTEIN-RELATED"/>
    <property type="match status" value="1"/>
</dbReference>
<dbReference type="GO" id="GO:0009116">
    <property type="term" value="P:nucleoside metabolic process"/>
    <property type="evidence" value="ECO:0007669"/>
    <property type="project" value="InterPro"/>
</dbReference>
<dbReference type="Gene3D" id="3.40.50.1580">
    <property type="entry name" value="Nucleoside phosphorylase domain"/>
    <property type="match status" value="1"/>
</dbReference>
<dbReference type="GO" id="GO:0003824">
    <property type="term" value="F:catalytic activity"/>
    <property type="evidence" value="ECO:0007669"/>
    <property type="project" value="InterPro"/>
</dbReference>
<feature type="repeat" description="ANK" evidence="1">
    <location>
        <begin position="868"/>
        <end position="900"/>
    </location>
</feature>
<keyword evidence="5" id="KW-1185">Reference proteome</keyword>
<dbReference type="InterPro" id="IPR053137">
    <property type="entry name" value="NLR-like"/>
</dbReference>
<dbReference type="Proteomes" id="UP000016935">
    <property type="component" value="Unassembled WGS sequence"/>
</dbReference>
<feature type="domain" description="Nucleoside phosphorylase" evidence="3">
    <location>
        <begin position="12"/>
        <end position="295"/>
    </location>
</feature>
<reference evidence="4 5" key="1">
    <citation type="journal article" date="2012" name="PLoS Pathog.">
        <title>Diverse lifestyles and strategies of plant pathogenesis encoded in the genomes of eighteen Dothideomycetes fungi.</title>
        <authorList>
            <person name="Ohm R.A."/>
            <person name="Feau N."/>
            <person name="Henrissat B."/>
            <person name="Schoch C.L."/>
            <person name="Horwitz B.A."/>
            <person name="Barry K.W."/>
            <person name="Condon B.J."/>
            <person name="Copeland A.C."/>
            <person name="Dhillon B."/>
            <person name="Glaser F."/>
            <person name="Hesse C.N."/>
            <person name="Kosti I."/>
            <person name="LaButti K."/>
            <person name="Lindquist E.A."/>
            <person name="Lucas S."/>
            <person name="Salamov A.A."/>
            <person name="Bradshaw R.E."/>
            <person name="Ciuffetti L."/>
            <person name="Hamelin R.C."/>
            <person name="Kema G.H.J."/>
            <person name="Lawrence C."/>
            <person name="Scott J.A."/>
            <person name="Spatafora J.W."/>
            <person name="Turgeon B.G."/>
            <person name="de Wit P.J.G.M."/>
            <person name="Zhong S."/>
            <person name="Goodwin S.B."/>
            <person name="Grigoriev I.V."/>
        </authorList>
    </citation>
    <scope>NUCLEOTIDE SEQUENCE [LARGE SCALE GENOMIC DNA]</scope>
    <source>
        <strain evidence="5">28A</strain>
    </source>
</reference>
<accession>R0KF49</accession>
<dbReference type="SMART" id="SM00248">
    <property type="entry name" value="ANK"/>
    <property type="match status" value="3"/>
</dbReference>
<dbReference type="STRING" id="671987.R0KF49"/>
<dbReference type="EMBL" id="KB908592">
    <property type="protein sequence ID" value="EOA86727.1"/>
    <property type="molecule type" value="Genomic_DNA"/>
</dbReference>
<keyword evidence="1" id="KW-0040">ANK repeat</keyword>
<dbReference type="Gene3D" id="1.25.40.20">
    <property type="entry name" value="Ankyrin repeat-containing domain"/>
    <property type="match status" value="1"/>
</dbReference>
<dbReference type="eggNOG" id="KOG4177">
    <property type="taxonomic scope" value="Eukaryota"/>
</dbReference>
<dbReference type="PANTHER" id="PTHR46082:SF11">
    <property type="entry name" value="AAA+ ATPASE DOMAIN-CONTAINING PROTEIN-RELATED"/>
    <property type="match status" value="1"/>
</dbReference>
<feature type="region of interest" description="Disordered" evidence="2">
    <location>
        <begin position="321"/>
        <end position="361"/>
    </location>
</feature>
<dbReference type="AlphaFoldDB" id="R0KF49"/>
<evidence type="ECO:0000313" key="5">
    <source>
        <dbReference type="Proteomes" id="UP000016935"/>
    </source>
</evidence>
<dbReference type="SUPFAM" id="SSF53167">
    <property type="entry name" value="Purine and uridine phosphorylases"/>
    <property type="match status" value="1"/>
</dbReference>
<dbReference type="RefSeq" id="XP_008024889.1">
    <property type="nucleotide sequence ID" value="XM_008026698.1"/>
</dbReference>
<dbReference type="InterPro" id="IPR035994">
    <property type="entry name" value="Nucleoside_phosphorylase_sf"/>
</dbReference>
<dbReference type="PROSITE" id="PS50297">
    <property type="entry name" value="ANK_REP_REGION"/>
    <property type="match status" value="1"/>
</dbReference>
<dbReference type="GeneID" id="19402176"/>
<evidence type="ECO:0000259" key="3">
    <source>
        <dbReference type="Pfam" id="PF01048"/>
    </source>
</evidence>
<dbReference type="HOGENOM" id="CLU_000288_34_2_1"/>
<organism evidence="4 5">
    <name type="scientific">Exserohilum turcicum (strain 28A)</name>
    <name type="common">Northern leaf blight fungus</name>
    <name type="synonym">Setosphaeria turcica</name>
    <dbReference type="NCBI Taxonomy" id="671987"/>
    <lineage>
        <taxon>Eukaryota</taxon>
        <taxon>Fungi</taxon>
        <taxon>Dikarya</taxon>
        <taxon>Ascomycota</taxon>
        <taxon>Pezizomycotina</taxon>
        <taxon>Dothideomycetes</taxon>
        <taxon>Pleosporomycetidae</taxon>
        <taxon>Pleosporales</taxon>
        <taxon>Pleosporineae</taxon>
        <taxon>Pleosporaceae</taxon>
        <taxon>Exserohilum</taxon>
    </lineage>
</organism>
<dbReference type="Pfam" id="PF12796">
    <property type="entry name" value="Ank_2"/>
    <property type="match status" value="1"/>
</dbReference>
<protein>
    <recommendedName>
        <fullName evidence="3">Nucleoside phosphorylase domain-containing protein</fullName>
    </recommendedName>
</protein>
<proteinExistence type="predicted"/>
<dbReference type="InterPro" id="IPR002110">
    <property type="entry name" value="Ankyrin_rpt"/>
</dbReference>
<dbReference type="OrthoDB" id="194358at2759"/>
<gene>
    <name evidence="4" type="ORF">SETTUDRAFT_19247</name>
</gene>
<reference evidence="4 5" key="2">
    <citation type="journal article" date="2013" name="PLoS Genet.">
        <title>Comparative genome structure, secondary metabolite, and effector coding capacity across Cochliobolus pathogens.</title>
        <authorList>
            <person name="Condon B.J."/>
            <person name="Leng Y."/>
            <person name="Wu D."/>
            <person name="Bushley K.E."/>
            <person name="Ohm R.A."/>
            <person name="Otillar R."/>
            <person name="Martin J."/>
            <person name="Schackwitz W."/>
            <person name="Grimwood J."/>
            <person name="MohdZainudin N."/>
            <person name="Xue C."/>
            <person name="Wang R."/>
            <person name="Manning V.A."/>
            <person name="Dhillon B."/>
            <person name="Tu Z.J."/>
            <person name="Steffenson B.J."/>
            <person name="Salamov A."/>
            <person name="Sun H."/>
            <person name="Lowry S."/>
            <person name="LaButti K."/>
            <person name="Han J."/>
            <person name="Copeland A."/>
            <person name="Lindquist E."/>
            <person name="Barry K."/>
            <person name="Schmutz J."/>
            <person name="Baker S.E."/>
            <person name="Ciuffetti L.M."/>
            <person name="Grigoriev I.V."/>
            <person name="Zhong S."/>
            <person name="Turgeon B.G."/>
        </authorList>
    </citation>
    <scope>NUCLEOTIDE SEQUENCE [LARGE SCALE GENOMIC DNA]</scope>
    <source>
        <strain evidence="5">28A</strain>
    </source>
</reference>
<dbReference type="InterPro" id="IPR000845">
    <property type="entry name" value="Nucleoside_phosphorylase_d"/>
</dbReference>
<evidence type="ECO:0000256" key="2">
    <source>
        <dbReference type="SAM" id="MobiDB-lite"/>
    </source>
</evidence>
<sequence length="953" mass="106631">MPRQPCRKEYTVGWVCALPIEATAARALLDEKYDVPVPDSGENIEDVYHTGSMAGHNVVIACLPGRTGTSSAAALATRMQAKFQGIQFGLMVGVGGGVSSERNDIRLGDVVVSVPDGIHAGVVQYDQGKTTTTKVIRTGSLDSPPRILLSAVGALESDALLGESQLLKILSEIEHIRKLRRSESSLDVLYDATYNHEGGPTCKNCHSDKQVIRSQRSKEEEVTVHYGTIASGNQVMKSAIERDQISESLGGVLCFEMEAAGLMNSFPCLVIRGISNYADSHKNDEWQGYAAATAAAYAKELLLKIPPAQVLETARIAEVMSSKREQDAPSANANEATSKRRKIGNSSTPENGLEEKSEPMQKALQQLGNRSVMCFVDALDECDETQIGESSVENGVRFLTCFASRHYPRISIRRSLEIMLEQQQGHSQDITNYIEIKLEIGKTKMAQQVRAEVQEKATGVFMWVVLVVGILDKTYFRGRLLELRQKLDEIPGDLHSLFLNILTRDTNNKEEVVLCIQWVLFAKQPLSPEQLYCAILSGSGPSAISAWEPDEITQETISNFILDCFKGLTDITVSKNRQVQFIHESVRDFLLKEDGLSKAWPEYNVNFQGRSHERLKHRSKTYLATDLEKWLKIPNPLPKASSPEAKNLRRSARQQYPLLEYAVQNIFYHTDLAESHGISQARFLDDFKLERWVQLDNMLQKFDSRRHQPSVSLLYILAELDCANLIHLHLPKGQVLRIEADRYGFPLFAAVVHANNAATQALSTALRPASPGQIVENRHAEIENQITVNNKRELRRYYRKNRRLMLNAKLVFPEWLTILLLGSSEYDTNSPPSEFQYALFDASEKGYEDIVELLLRNKAAILDDQPDSRDRALHAAIENGHGSIVKLLVFAGANIEAKNRKDCNAIHIASREGFLDIVVFLLDNRPDLIDTMLKVLLFTQLAEKVINVQSNYC</sequence>
<dbReference type="PROSITE" id="PS50088">
    <property type="entry name" value="ANK_REPEAT"/>
    <property type="match status" value="1"/>
</dbReference>
<evidence type="ECO:0000256" key="1">
    <source>
        <dbReference type="PROSITE-ProRule" id="PRU00023"/>
    </source>
</evidence>
<dbReference type="Pfam" id="PF01048">
    <property type="entry name" value="PNP_UDP_1"/>
    <property type="match status" value="1"/>
</dbReference>
<name>R0KF49_EXST2</name>
<evidence type="ECO:0000313" key="4">
    <source>
        <dbReference type="EMBL" id="EOA86727.1"/>
    </source>
</evidence>